<keyword evidence="7" id="KW-1185">Reference proteome</keyword>
<gene>
    <name evidence="6" type="ORF">BK816_07260</name>
</gene>
<dbReference type="InterPro" id="IPR013324">
    <property type="entry name" value="RNA_pol_sigma_r3/r4-like"/>
</dbReference>
<keyword evidence="2" id="KW-0805">Transcription regulation</keyword>
<dbReference type="InterPro" id="IPR036388">
    <property type="entry name" value="WH-like_DNA-bd_sf"/>
</dbReference>
<dbReference type="GO" id="GO:0016987">
    <property type="term" value="F:sigma factor activity"/>
    <property type="evidence" value="ECO:0007669"/>
    <property type="project" value="UniProtKB-KW"/>
</dbReference>
<dbReference type="STRING" id="1912795.BK816_07260"/>
<evidence type="ECO:0000313" key="6">
    <source>
        <dbReference type="EMBL" id="AOZ73113.1"/>
    </source>
</evidence>
<sequence>MATTINLRFGDKTLTGYTYIPLTLTDEDITRMDGLIDAYHGELKDQARKAGQDPEKVQRPSIQATIYWLNNTERNDERRWYHKKYSPQIELEGAIVPLVEHASTADGWVETPGQESMPDEHITDELMAKARAAKLHGAISQLTPAQQSLIRDIYFAGMSAADVARRDGVSRAAVSKRLSKAKAALAALLEGQIQW</sequence>
<organism evidence="6 7">
    <name type="scientific">Boudabousia tangfeifanii</name>
    <dbReference type="NCBI Taxonomy" id="1912795"/>
    <lineage>
        <taxon>Bacteria</taxon>
        <taxon>Bacillati</taxon>
        <taxon>Actinomycetota</taxon>
        <taxon>Actinomycetes</taxon>
        <taxon>Actinomycetales</taxon>
        <taxon>Actinomycetaceae</taxon>
        <taxon>Boudabousia</taxon>
    </lineage>
</organism>
<evidence type="ECO:0000256" key="3">
    <source>
        <dbReference type="ARBA" id="ARBA00023082"/>
    </source>
</evidence>
<dbReference type="AlphaFoldDB" id="A0A1D9MLS2"/>
<evidence type="ECO:0000259" key="5">
    <source>
        <dbReference type="Pfam" id="PF08281"/>
    </source>
</evidence>
<comment type="similarity">
    <text evidence="1">Belongs to the sigma-70 factor family. ECF subfamily.</text>
</comment>
<keyword evidence="4" id="KW-0804">Transcription</keyword>
<name>A0A1D9MLS2_9ACTO</name>
<protein>
    <recommendedName>
        <fullName evidence="5">RNA polymerase sigma factor 70 region 4 type 2 domain-containing protein</fullName>
    </recommendedName>
</protein>
<proteinExistence type="inferred from homology"/>
<evidence type="ECO:0000256" key="2">
    <source>
        <dbReference type="ARBA" id="ARBA00023015"/>
    </source>
</evidence>
<evidence type="ECO:0000256" key="1">
    <source>
        <dbReference type="ARBA" id="ARBA00010641"/>
    </source>
</evidence>
<reference evidence="6 7" key="1">
    <citation type="submission" date="2016-10" db="EMBL/GenBank/DDBJ databases">
        <title>Actinomyces aegypiusis sp. nov., isolated from the Aegypius monachus in Qinghai Tibet Plateau China.</title>
        <authorList>
            <person name="Wang Y."/>
        </authorList>
    </citation>
    <scope>NUCLEOTIDE SEQUENCE [LARGE SCALE GENOMIC DNA]</scope>
    <source>
        <strain evidence="6 7">VUL4_3</strain>
    </source>
</reference>
<dbReference type="EMBL" id="CP017812">
    <property type="protein sequence ID" value="AOZ73113.1"/>
    <property type="molecule type" value="Genomic_DNA"/>
</dbReference>
<dbReference type="InterPro" id="IPR013249">
    <property type="entry name" value="RNA_pol_sigma70_r4_t2"/>
</dbReference>
<dbReference type="Pfam" id="PF08281">
    <property type="entry name" value="Sigma70_r4_2"/>
    <property type="match status" value="1"/>
</dbReference>
<feature type="domain" description="RNA polymerase sigma factor 70 region 4 type 2" evidence="5">
    <location>
        <begin position="134"/>
        <end position="185"/>
    </location>
</feature>
<accession>A0A1D9MLS2</accession>
<dbReference type="Gene3D" id="1.10.10.10">
    <property type="entry name" value="Winged helix-like DNA-binding domain superfamily/Winged helix DNA-binding domain"/>
    <property type="match status" value="1"/>
</dbReference>
<keyword evidence="3" id="KW-0731">Sigma factor</keyword>
<dbReference type="KEGG" id="avu:BK816_07260"/>
<dbReference type="Proteomes" id="UP000176288">
    <property type="component" value="Chromosome"/>
</dbReference>
<dbReference type="SUPFAM" id="SSF88659">
    <property type="entry name" value="Sigma3 and sigma4 domains of RNA polymerase sigma factors"/>
    <property type="match status" value="1"/>
</dbReference>
<evidence type="ECO:0000313" key="7">
    <source>
        <dbReference type="Proteomes" id="UP000176288"/>
    </source>
</evidence>
<evidence type="ECO:0000256" key="4">
    <source>
        <dbReference type="ARBA" id="ARBA00023163"/>
    </source>
</evidence>
<dbReference type="RefSeq" id="WP_071164577.1">
    <property type="nucleotide sequence ID" value="NZ_CP017812.1"/>
</dbReference>
<dbReference type="GO" id="GO:0006352">
    <property type="term" value="P:DNA-templated transcription initiation"/>
    <property type="evidence" value="ECO:0007669"/>
    <property type="project" value="InterPro"/>
</dbReference>
<dbReference type="GO" id="GO:0003677">
    <property type="term" value="F:DNA binding"/>
    <property type="evidence" value="ECO:0007669"/>
    <property type="project" value="InterPro"/>
</dbReference>
<dbReference type="OrthoDB" id="9816227at2"/>